<dbReference type="EC" id="2.1.1.319" evidence="1"/>
<feature type="domain" description="Protein arginine N-methyltransferase" evidence="8">
    <location>
        <begin position="540"/>
        <end position="706"/>
    </location>
</feature>
<dbReference type="Pfam" id="PF09741">
    <property type="entry name" value="DUF2045"/>
    <property type="match status" value="1"/>
</dbReference>
<gene>
    <name evidence="9" type="ORF">GPM918_LOCUS824</name>
    <name evidence="10" type="ORF">SRO942_LOCUS824</name>
</gene>
<dbReference type="InterPro" id="IPR055135">
    <property type="entry name" value="PRMT_dom"/>
</dbReference>
<evidence type="ECO:0000256" key="4">
    <source>
        <dbReference type="ARBA" id="ARBA00022691"/>
    </source>
</evidence>
<comment type="catalytic activity">
    <reaction evidence="5">
        <text>L-arginyl-[protein] + S-adenosyl-L-methionine = N(omega)-methyl-L-arginyl-[protein] + S-adenosyl-L-homocysteine + H(+)</text>
        <dbReference type="Rhea" id="RHEA:48100"/>
        <dbReference type="Rhea" id="RHEA-COMP:10532"/>
        <dbReference type="Rhea" id="RHEA-COMP:11990"/>
        <dbReference type="ChEBI" id="CHEBI:15378"/>
        <dbReference type="ChEBI" id="CHEBI:29965"/>
        <dbReference type="ChEBI" id="CHEBI:57856"/>
        <dbReference type="ChEBI" id="CHEBI:59789"/>
        <dbReference type="ChEBI" id="CHEBI:65280"/>
    </reaction>
    <physiologicalReaction direction="left-to-right" evidence="5">
        <dbReference type="Rhea" id="RHEA:48101"/>
    </physiologicalReaction>
</comment>
<evidence type="ECO:0000256" key="2">
    <source>
        <dbReference type="ARBA" id="ARBA00022603"/>
    </source>
</evidence>
<name>A0A813PCQ8_9BILA</name>
<keyword evidence="11" id="KW-1185">Reference proteome</keyword>
<dbReference type="AlphaFoldDB" id="A0A813PCQ8"/>
<comment type="caution">
    <text evidence="9">The sequence shown here is derived from an EMBL/GenBank/DDBJ whole genome shotgun (WGS) entry which is preliminary data.</text>
</comment>
<proteinExistence type="predicted"/>
<keyword evidence="3 6" id="KW-0808">Transferase</keyword>
<evidence type="ECO:0000313" key="10">
    <source>
        <dbReference type="EMBL" id="CAF3530440.1"/>
    </source>
</evidence>
<dbReference type="PANTHER" id="PTHR11006:SF4">
    <property type="entry name" value="PROTEIN ARGININE N-METHYLTRANSFERASE 7"/>
    <property type="match status" value="1"/>
</dbReference>
<feature type="compositionally biased region" description="Basic residues" evidence="7">
    <location>
        <begin position="736"/>
        <end position="747"/>
    </location>
</feature>
<keyword evidence="4 6" id="KW-0949">S-adenosyl-L-methionine</keyword>
<dbReference type="FunFam" id="3.40.50.150:FF:000003">
    <property type="entry name" value="Blast:Protein arginine N-methyltransferase 1"/>
    <property type="match status" value="1"/>
</dbReference>
<evidence type="ECO:0000313" key="9">
    <source>
        <dbReference type="EMBL" id="CAF0750893.1"/>
    </source>
</evidence>
<organism evidence="9 11">
    <name type="scientific">Didymodactylos carnosus</name>
    <dbReference type="NCBI Taxonomy" id="1234261"/>
    <lineage>
        <taxon>Eukaryota</taxon>
        <taxon>Metazoa</taxon>
        <taxon>Spiralia</taxon>
        <taxon>Gnathifera</taxon>
        <taxon>Rotifera</taxon>
        <taxon>Eurotatoria</taxon>
        <taxon>Bdelloidea</taxon>
        <taxon>Philodinida</taxon>
        <taxon>Philodinidae</taxon>
        <taxon>Didymodactylos</taxon>
    </lineage>
</organism>
<feature type="region of interest" description="Disordered" evidence="7">
    <location>
        <begin position="253"/>
        <end position="274"/>
    </location>
</feature>
<dbReference type="PANTHER" id="PTHR11006">
    <property type="entry name" value="PROTEIN ARGININE N-METHYLTRANSFERASE"/>
    <property type="match status" value="1"/>
</dbReference>
<evidence type="ECO:0000256" key="1">
    <source>
        <dbReference type="ARBA" id="ARBA00011925"/>
    </source>
</evidence>
<evidence type="ECO:0000313" key="11">
    <source>
        <dbReference type="Proteomes" id="UP000663829"/>
    </source>
</evidence>
<dbReference type="Pfam" id="PF22528">
    <property type="entry name" value="PRMT_C"/>
    <property type="match status" value="1"/>
</dbReference>
<dbReference type="Gene3D" id="2.70.160.11">
    <property type="entry name" value="Hnrnp arginine n-methyltransferase1"/>
    <property type="match status" value="1"/>
</dbReference>
<feature type="compositionally biased region" description="Low complexity" evidence="7">
    <location>
        <begin position="748"/>
        <end position="769"/>
    </location>
</feature>
<evidence type="ECO:0000256" key="6">
    <source>
        <dbReference type="PROSITE-ProRule" id="PRU01015"/>
    </source>
</evidence>
<protein>
    <recommendedName>
        <fullName evidence="1">type I protein arginine methyltransferase</fullName>
        <ecNumber evidence="1">2.1.1.319</ecNumber>
    </recommendedName>
</protein>
<feature type="region of interest" description="Disordered" evidence="7">
    <location>
        <begin position="717"/>
        <end position="799"/>
    </location>
</feature>
<sequence length="825" mass="94789">MTFYGIDFGQLWKCIKSTLNMPSLRDLLLAMINERNKNRSHEDDDYVMVQQINSNWPKIFETYFLSSTTRLPQSGVDDDLIFYVTRKLQNDFQHPFHLVEVFRYHDSKRLPNLNDVNYDWEETSNLNLVLHQFEYTVTCAVCTKTSNKHLQILKRLSTTFFEMVVNEGQMVCVELLATNPALSQPRVLFLGSIKYEALKKVYETRATTSTRVAQRMSFGIYSKRRVEFVRMRGPNGKGHAEMAVSRCRTMQSGLTTPDSMPSTPMSTSFDEEGFNQRGSSAGLNRWMPANFKQSQSTATTPIVESADIHQELTDGTSSFIGRTFSNAMSWVRGSSRLQQPIGLQLNTCLTYITLPCQIIVKDYPLFHSPKSNVINDVDRTYFESYDNFQVHELMLRDRARVSAYYDAMMKNKHLFQDKIVLDVGSGTGILSMFAAKAGAKRVYGVDACPNICKIANELVKYNRLQDVVQIINKQIEHVELDDYVDIIISEWMGFYLLHESMVESIIYARDNFLRPPPSPDIVDDDDEGNLKQSGIIFPSHAYLYCAPFVDDKVRCEKQTMWMDYFDLDLKPLLKYIPNSSLTECVIQTIETQQLVHDQQLIYSIDLKTIKHDDIKQIKSYCEYYIEEDCIISGFAFWFDCYFSSNNSNILHSVVLSTSPSAQKTHWQQTLVFLKENIYPVNGDVIPVHVKLKQEKQNHRHYKLSLVLKEIKNTKKYSKDDDSTSAASISGNMSDTKKKRRGRRRRRSSTISLTKRVTIIKTTTSSASDSNADDKEQTTTSSSTSTSSDEDNTQTDTHPIPCQCDRVRCKLIKAIIDKYEEENILE</sequence>
<evidence type="ECO:0000259" key="8">
    <source>
        <dbReference type="Pfam" id="PF22528"/>
    </source>
</evidence>
<dbReference type="CDD" id="cd02440">
    <property type="entry name" value="AdoMet_MTases"/>
    <property type="match status" value="1"/>
</dbReference>
<dbReference type="InterPro" id="IPR019141">
    <property type="entry name" value="DUF2045"/>
</dbReference>
<dbReference type="EMBL" id="CAJOBC010000068">
    <property type="protein sequence ID" value="CAF3530440.1"/>
    <property type="molecule type" value="Genomic_DNA"/>
</dbReference>
<evidence type="ECO:0000256" key="7">
    <source>
        <dbReference type="SAM" id="MobiDB-lite"/>
    </source>
</evidence>
<dbReference type="OrthoDB" id="1906921at2759"/>
<dbReference type="Gene3D" id="3.40.50.150">
    <property type="entry name" value="Vaccinia Virus protein VP39"/>
    <property type="match status" value="1"/>
</dbReference>
<dbReference type="GO" id="GO:0035242">
    <property type="term" value="F:protein-arginine omega-N asymmetric methyltransferase activity"/>
    <property type="evidence" value="ECO:0007669"/>
    <property type="project" value="UniProtKB-EC"/>
</dbReference>
<evidence type="ECO:0000256" key="3">
    <source>
        <dbReference type="ARBA" id="ARBA00022679"/>
    </source>
</evidence>
<dbReference type="InterPro" id="IPR025799">
    <property type="entry name" value="Arg_MeTrfase"/>
</dbReference>
<dbReference type="GO" id="GO:0042054">
    <property type="term" value="F:histone methyltransferase activity"/>
    <property type="evidence" value="ECO:0007669"/>
    <property type="project" value="TreeGrafter"/>
</dbReference>
<feature type="compositionally biased region" description="Low complexity" evidence="7">
    <location>
        <begin position="255"/>
        <end position="268"/>
    </location>
</feature>
<dbReference type="EMBL" id="CAJNOQ010000068">
    <property type="protein sequence ID" value="CAF0750893.1"/>
    <property type="molecule type" value="Genomic_DNA"/>
</dbReference>
<dbReference type="Proteomes" id="UP000663829">
    <property type="component" value="Unassembled WGS sequence"/>
</dbReference>
<dbReference type="Proteomes" id="UP000681722">
    <property type="component" value="Unassembled WGS sequence"/>
</dbReference>
<dbReference type="GO" id="GO:0032259">
    <property type="term" value="P:methylation"/>
    <property type="evidence" value="ECO:0007669"/>
    <property type="project" value="UniProtKB-KW"/>
</dbReference>
<accession>A0A813PCQ8</accession>
<dbReference type="SUPFAM" id="SSF53335">
    <property type="entry name" value="S-adenosyl-L-methionine-dependent methyltransferases"/>
    <property type="match status" value="1"/>
</dbReference>
<feature type="compositionally biased region" description="Low complexity" evidence="7">
    <location>
        <begin position="777"/>
        <end position="786"/>
    </location>
</feature>
<reference evidence="9" key="1">
    <citation type="submission" date="2021-02" db="EMBL/GenBank/DDBJ databases">
        <authorList>
            <person name="Nowell W R."/>
        </authorList>
    </citation>
    <scope>NUCLEOTIDE SEQUENCE</scope>
</reference>
<evidence type="ECO:0000256" key="5">
    <source>
        <dbReference type="ARBA" id="ARBA00049303"/>
    </source>
</evidence>
<feature type="compositionally biased region" description="Polar residues" evidence="7">
    <location>
        <begin position="723"/>
        <end position="733"/>
    </location>
</feature>
<dbReference type="PROSITE" id="PS51678">
    <property type="entry name" value="SAM_MT_PRMT"/>
    <property type="match status" value="1"/>
</dbReference>
<dbReference type="Pfam" id="PF06325">
    <property type="entry name" value="PrmA"/>
    <property type="match status" value="1"/>
</dbReference>
<keyword evidence="2 6" id="KW-0489">Methyltransferase</keyword>
<dbReference type="InterPro" id="IPR029063">
    <property type="entry name" value="SAM-dependent_MTases_sf"/>
</dbReference>